<comment type="caution">
    <text evidence="2">The sequence shown here is derived from an EMBL/GenBank/DDBJ whole genome shotgun (WGS) entry which is preliminary data.</text>
</comment>
<protein>
    <recommendedName>
        <fullName evidence="4">Nucleoprotein</fullName>
    </recommendedName>
</protein>
<gene>
    <name evidence="2" type="ORF">OUZ56_011326</name>
</gene>
<dbReference type="EMBL" id="JAOYFB010000002">
    <property type="protein sequence ID" value="KAK4006171.1"/>
    <property type="molecule type" value="Genomic_DNA"/>
</dbReference>
<accession>A0ABQ9YZV1</accession>
<organism evidence="2 3">
    <name type="scientific">Daphnia magna</name>
    <dbReference type="NCBI Taxonomy" id="35525"/>
    <lineage>
        <taxon>Eukaryota</taxon>
        <taxon>Metazoa</taxon>
        <taxon>Ecdysozoa</taxon>
        <taxon>Arthropoda</taxon>
        <taxon>Crustacea</taxon>
        <taxon>Branchiopoda</taxon>
        <taxon>Diplostraca</taxon>
        <taxon>Cladocera</taxon>
        <taxon>Anomopoda</taxon>
        <taxon>Daphniidae</taxon>
        <taxon>Daphnia</taxon>
    </lineage>
</organism>
<sequence length="297" mass="33025">MATPMTSNPKLDFQGIHAKFSLASVTGTIDYPDFRFDPEVIANEFNRLGDTTALADLAALIVIGTERGNNIHKMQRSMSEEGKQKLQGLINKYQLVPSVGNNKAKAMTLSRIALCFPWVSCAYAAISESPVVPLSVMKQYVDNYPGFMLHPSFASCVPTDLDQVTTDTIFSAFALCQVRFAEIINRSAKRGLKKPSDYHEQVTSFARVSFHKAYIPNDIRDQLMKLWKIYDENRMVSAAVIVAADRYSRDRGDGPPPTLRERRRKRTAEDDDDTLPGDDTPVPSASSTPAPKRKASD</sequence>
<keyword evidence="3" id="KW-1185">Reference proteome</keyword>
<evidence type="ECO:0008006" key="4">
    <source>
        <dbReference type="Google" id="ProtNLM"/>
    </source>
</evidence>
<dbReference type="Pfam" id="PF05733">
    <property type="entry name" value="Tenui_N"/>
    <property type="match status" value="1"/>
</dbReference>
<feature type="region of interest" description="Disordered" evidence="1">
    <location>
        <begin position="248"/>
        <end position="297"/>
    </location>
</feature>
<feature type="compositionally biased region" description="Low complexity" evidence="1">
    <location>
        <begin position="277"/>
        <end position="290"/>
    </location>
</feature>
<evidence type="ECO:0000313" key="2">
    <source>
        <dbReference type="EMBL" id="KAK4006171.1"/>
    </source>
</evidence>
<dbReference type="InterPro" id="IPR009522">
    <property type="entry name" value="Capsid_Phlebovir/Tenuivir"/>
</dbReference>
<reference evidence="2 3" key="1">
    <citation type="journal article" date="2023" name="Nucleic Acids Res.">
        <title>The hologenome of Daphnia magna reveals possible DNA methylation and microbiome-mediated evolution of the host genome.</title>
        <authorList>
            <person name="Chaturvedi A."/>
            <person name="Li X."/>
            <person name="Dhandapani V."/>
            <person name="Marshall H."/>
            <person name="Kissane S."/>
            <person name="Cuenca-Cambronero M."/>
            <person name="Asole G."/>
            <person name="Calvet F."/>
            <person name="Ruiz-Romero M."/>
            <person name="Marangio P."/>
            <person name="Guigo R."/>
            <person name="Rago D."/>
            <person name="Mirbahai L."/>
            <person name="Eastwood N."/>
            <person name="Colbourne J.K."/>
            <person name="Zhou J."/>
            <person name="Mallon E."/>
            <person name="Orsini L."/>
        </authorList>
    </citation>
    <scope>NUCLEOTIDE SEQUENCE [LARGE SCALE GENOMIC DNA]</scope>
    <source>
        <strain evidence="2">LRV0_1</strain>
    </source>
</reference>
<evidence type="ECO:0000256" key="1">
    <source>
        <dbReference type="SAM" id="MobiDB-lite"/>
    </source>
</evidence>
<dbReference type="Proteomes" id="UP001234178">
    <property type="component" value="Unassembled WGS sequence"/>
</dbReference>
<evidence type="ECO:0000313" key="3">
    <source>
        <dbReference type="Proteomes" id="UP001234178"/>
    </source>
</evidence>
<proteinExistence type="predicted"/>
<name>A0ABQ9YZV1_9CRUS</name>